<dbReference type="RefSeq" id="WP_343855946.1">
    <property type="nucleotide sequence ID" value="NZ_BAAAFD010000001.1"/>
</dbReference>
<dbReference type="Proteomes" id="UP001500359">
    <property type="component" value="Unassembled WGS sequence"/>
</dbReference>
<reference evidence="2 3" key="1">
    <citation type="journal article" date="2019" name="Int. J. Syst. Evol. Microbiol.">
        <title>The Global Catalogue of Microorganisms (GCM) 10K type strain sequencing project: providing services to taxonomists for standard genome sequencing and annotation.</title>
        <authorList>
            <consortium name="The Broad Institute Genomics Platform"/>
            <consortium name="The Broad Institute Genome Sequencing Center for Infectious Disease"/>
            <person name="Wu L."/>
            <person name="Ma J."/>
        </authorList>
    </citation>
    <scope>NUCLEOTIDE SEQUENCE [LARGE SCALE GENOMIC DNA]</scope>
    <source>
        <strain evidence="2 3">JCM 15896</strain>
    </source>
</reference>
<evidence type="ECO:0000256" key="1">
    <source>
        <dbReference type="SAM" id="MobiDB-lite"/>
    </source>
</evidence>
<feature type="region of interest" description="Disordered" evidence="1">
    <location>
        <begin position="151"/>
        <end position="170"/>
    </location>
</feature>
<name>A0ABN1LD04_9ALTE</name>
<protein>
    <submittedName>
        <fullName evidence="2">Uncharacterized protein</fullName>
    </submittedName>
</protein>
<organism evidence="2 3">
    <name type="scientific">Aliiglaciecola litoralis</name>
    <dbReference type="NCBI Taxonomy" id="582857"/>
    <lineage>
        <taxon>Bacteria</taxon>
        <taxon>Pseudomonadati</taxon>
        <taxon>Pseudomonadota</taxon>
        <taxon>Gammaproteobacteria</taxon>
        <taxon>Alteromonadales</taxon>
        <taxon>Alteromonadaceae</taxon>
        <taxon>Aliiglaciecola</taxon>
    </lineage>
</organism>
<sequence>MSNDNQTTSEQLEQAKLSQVYAQLSDEQPCKSTDEAILALAELQVKQRSLAPDSSPSQWRKWQWPTSIAASVIFVSVIVYTQYGQFDLKQAQPDFIPADSYAIADQATLDESAARKRAVLETKASAAQRQQTSQQQEFLRMAPELKDFKQQEVAESEISEPQKSNYAEQEAQELAAKAIQNAELDINPEEFQIDNLTKIEPRLVSNEDELMQGLEMSMQSNVQVLLDAQTNADDQIAMTEIVVTGARLQQSQTAPLQSSYLLDVADKLKRLQLLSAPDEQQRLKIASLQQDLIDYLLLQKTANPQLQIDQDYLNLLTPEQRAKVAR</sequence>
<comment type="caution">
    <text evidence="2">The sequence shown here is derived from an EMBL/GenBank/DDBJ whole genome shotgun (WGS) entry which is preliminary data.</text>
</comment>
<evidence type="ECO:0000313" key="3">
    <source>
        <dbReference type="Proteomes" id="UP001500359"/>
    </source>
</evidence>
<proteinExistence type="predicted"/>
<evidence type="ECO:0000313" key="2">
    <source>
        <dbReference type="EMBL" id="GAA0852694.1"/>
    </source>
</evidence>
<accession>A0ABN1LD04</accession>
<keyword evidence="3" id="KW-1185">Reference proteome</keyword>
<dbReference type="EMBL" id="BAAAFD010000001">
    <property type="protein sequence ID" value="GAA0852694.1"/>
    <property type="molecule type" value="Genomic_DNA"/>
</dbReference>
<gene>
    <name evidence="2" type="ORF">GCM10009114_03410</name>
</gene>